<dbReference type="Proteomes" id="UP001603418">
    <property type="component" value="Unassembled WGS sequence"/>
</dbReference>
<proteinExistence type="predicted"/>
<gene>
    <name evidence="1" type="ORF">ACF1HC_39780</name>
</gene>
<dbReference type="EMBL" id="JBICBM010000034">
    <property type="protein sequence ID" value="MFF9887656.1"/>
    <property type="molecule type" value="Genomic_DNA"/>
</dbReference>
<protein>
    <submittedName>
        <fullName evidence="1">Uncharacterized protein</fullName>
    </submittedName>
</protein>
<reference evidence="1 2" key="1">
    <citation type="submission" date="2024-10" db="EMBL/GenBank/DDBJ databases">
        <title>The Natural Products Discovery Center: Release of the First 8490 Sequenced Strains for Exploring Actinobacteria Biosynthetic Diversity.</title>
        <authorList>
            <person name="Kalkreuter E."/>
            <person name="Kautsar S.A."/>
            <person name="Yang D."/>
            <person name="Bader C.D."/>
            <person name="Teijaro C.N."/>
            <person name="Fluegel L."/>
            <person name="Davis C.M."/>
            <person name="Simpson J.R."/>
            <person name="Lauterbach L."/>
            <person name="Steele A.D."/>
            <person name="Gui C."/>
            <person name="Meng S."/>
            <person name="Li G."/>
            <person name="Viehrig K."/>
            <person name="Ye F."/>
            <person name="Su P."/>
            <person name="Kiefer A.F."/>
            <person name="Nichols A."/>
            <person name="Cepeda A.J."/>
            <person name="Yan W."/>
            <person name="Fan B."/>
            <person name="Jiang Y."/>
            <person name="Adhikari A."/>
            <person name="Zheng C.-J."/>
            <person name="Schuster L."/>
            <person name="Cowan T.M."/>
            <person name="Smanski M.J."/>
            <person name="Chevrette M.G."/>
            <person name="De Carvalho L.P.S."/>
            <person name="Shen B."/>
        </authorList>
    </citation>
    <scope>NUCLEOTIDE SEQUENCE [LARGE SCALE GENOMIC DNA]</scope>
    <source>
        <strain evidence="1 2">NPDC013366</strain>
    </source>
</reference>
<name>A0ABW6Z938_9ACTN</name>
<comment type="caution">
    <text evidence="1">The sequence shown here is derived from an EMBL/GenBank/DDBJ whole genome shotgun (WGS) entry which is preliminary data.</text>
</comment>
<evidence type="ECO:0000313" key="2">
    <source>
        <dbReference type="Proteomes" id="UP001603418"/>
    </source>
</evidence>
<accession>A0ABW6Z938</accession>
<keyword evidence="2" id="KW-1185">Reference proteome</keyword>
<sequence length="53" mass="5256">MTSGGGRLVDVLAPAAPLLESVDTSGARPALLAVRRLLDALAVDAASLLAQDG</sequence>
<dbReference type="RefSeq" id="WP_167513343.1">
    <property type="nucleotide sequence ID" value="NZ_JBICBM010000034.1"/>
</dbReference>
<evidence type="ECO:0000313" key="1">
    <source>
        <dbReference type="EMBL" id="MFF9887656.1"/>
    </source>
</evidence>
<organism evidence="1 2">
    <name type="scientific">Streptomyces eurythermus</name>
    <dbReference type="NCBI Taxonomy" id="42237"/>
    <lineage>
        <taxon>Bacteria</taxon>
        <taxon>Bacillati</taxon>
        <taxon>Actinomycetota</taxon>
        <taxon>Actinomycetes</taxon>
        <taxon>Kitasatosporales</taxon>
        <taxon>Streptomycetaceae</taxon>
        <taxon>Streptomyces</taxon>
    </lineage>
</organism>